<dbReference type="EMBL" id="HBUF01273150">
    <property type="protein sequence ID" value="CAG6685744.1"/>
    <property type="molecule type" value="Transcribed_RNA"/>
</dbReference>
<dbReference type="AlphaFoldDB" id="A0A8D8X6P1"/>
<protein>
    <submittedName>
        <fullName evidence="1">Uncharacterized protein</fullName>
    </submittedName>
</protein>
<organism evidence="1">
    <name type="scientific">Cacopsylla melanoneura</name>
    <dbReference type="NCBI Taxonomy" id="428564"/>
    <lineage>
        <taxon>Eukaryota</taxon>
        <taxon>Metazoa</taxon>
        <taxon>Ecdysozoa</taxon>
        <taxon>Arthropoda</taxon>
        <taxon>Hexapoda</taxon>
        <taxon>Insecta</taxon>
        <taxon>Pterygota</taxon>
        <taxon>Neoptera</taxon>
        <taxon>Paraneoptera</taxon>
        <taxon>Hemiptera</taxon>
        <taxon>Sternorrhyncha</taxon>
        <taxon>Psylloidea</taxon>
        <taxon>Psyllidae</taxon>
        <taxon>Psyllinae</taxon>
        <taxon>Cacopsylla</taxon>
    </lineage>
</organism>
<sequence>MQSLLFCMPLNSLKSSAYSKKDEFWTTLPISSMNIINSRQLSFEPCGTDELGMYGCENVLVSCSFLYTTCCFLFFKYVAKNSRILFEKPNLNIFSNRTSWLILS</sequence>
<accession>A0A8D8X6P1</accession>
<name>A0A8D8X6P1_9HEMI</name>
<dbReference type="EMBL" id="HBUF01273149">
    <property type="protein sequence ID" value="CAG6685742.1"/>
    <property type="molecule type" value="Transcribed_RNA"/>
</dbReference>
<proteinExistence type="predicted"/>
<reference evidence="1" key="1">
    <citation type="submission" date="2021-05" db="EMBL/GenBank/DDBJ databases">
        <authorList>
            <person name="Alioto T."/>
            <person name="Alioto T."/>
            <person name="Gomez Garrido J."/>
        </authorList>
    </citation>
    <scope>NUCLEOTIDE SEQUENCE</scope>
</reference>
<evidence type="ECO:0000313" key="1">
    <source>
        <dbReference type="EMBL" id="CAG6685742.1"/>
    </source>
</evidence>
<dbReference type="EMBL" id="HBUF01273151">
    <property type="protein sequence ID" value="CAG6685746.1"/>
    <property type="molecule type" value="Transcribed_RNA"/>
</dbReference>